<dbReference type="PANTHER" id="PTHR24413">
    <property type="entry name" value="SPECKLE-TYPE POZ PROTEIN"/>
    <property type="match status" value="1"/>
</dbReference>
<dbReference type="SUPFAM" id="SSF54695">
    <property type="entry name" value="POZ domain"/>
    <property type="match status" value="1"/>
</dbReference>
<proteinExistence type="predicted"/>
<feature type="domain" description="BTB" evidence="1">
    <location>
        <begin position="342"/>
        <end position="409"/>
    </location>
</feature>
<evidence type="ECO:0000313" key="4">
    <source>
        <dbReference type="Proteomes" id="UP000887116"/>
    </source>
</evidence>
<dbReference type="PROSITE" id="PS50097">
    <property type="entry name" value="BTB"/>
    <property type="match status" value="1"/>
</dbReference>
<dbReference type="Pfam" id="PF22486">
    <property type="entry name" value="MATH_2"/>
    <property type="match status" value="1"/>
</dbReference>
<dbReference type="InterPro" id="IPR011333">
    <property type="entry name" value="SKP1/BTB/POZ_sf"/>
</dbReference>
<organism evidence="3 4">
    <name type="scientific">Trichonephila clavata</name>
    <name type="common">Joro spider</name>
    <name type="synonym">Nephila clavata</name>
    <dbReference type="NCBI Taxonomy" id="2740835"/>
    <lineage>
        <taxon>Eukaryota</taxon>
        <taxon>Metazoa</taxon>
        <taxon>Ecdysozoa</taxon>
        <taxon>Arthropoda</taxon>
        <taxon>Chelicerata</taxon>
        <taxon>Arachnida</taxon>
        <taxon>Araneae</taxon>
        <taxon>Araneomorphae</taxon>
        <taxon>Entelegynae</taxon>
        <taxon>Araneoidea</taxon>
        <taxon>Nephilidae</taxon>
        <taxon>Trichonephila</taxon>
    </lineage>
</organism>
<evidence type="ECO:0000313" key="3">
    <source>
        <dbReference type="EMBL" id="GFQ71295.1"/>
    </source>
</evidence>
<protein>
    <submittedName>
        <fullName evidence="3">Tdpoz2</fullName>
    </submittedName>
</protein>
<dbReference type="InterPro" id="IPR008974">
    <property type="entry name" value="TRAF-like"/>
</dbReference>
<dbReference type="AlphaFoldDB" id="A0A8X6I5P1"/>
<feature type="domain" description="MATH" evidence="2">
    <location>
        <begin position="11"/>
        <end position="143"/>
    </location>
</feature>
<dbReference type="SMART" id="SM00225">
    <property type="entry name" value="BTB"/>
    <property type="match status" value="1"/>
</dbReference>
<accession>A0A8X6I5P1</accession>
<evidence type="ECO:0000259" key="1">
    <source>
        <dbReference type="PROSITE" id="PS50097"/>
    </source>
</evidence>
<sequence length="501" mass="58473">MDCEILSENRCFTFTWIIENFSYSWLKIGEAISSPVFVVDTMGKNKWRLLLYPEGDEEKTKEFISFYIRREEDCKGPQNVVINFELSFLATDDSVLMKTNTVKQSFARGKKWYADRFVERDEVLQIRRKDYLPGNVLTARCRMWHDNEETNYGHCCARTRIGVERKSFVWNIKQFSSFRESLCEIAPTSDQSMITLKLSSIRGQNSERFVCVEVYANDQLKISTFRLYLVDSSGDRTECLDDEITFDQHIKTASFILTFSKEQLMKNKNRYLPNDVLQLYCECDTATGNMLEEIEKASYGCLSSIQEGNITSNNLKSKKVFLDPTRILKENLEFSYTENLLCDTKLKTKTGLFNAHKFILGARSPVFKAMFTTDMREKNNECVTIEDLDDDTVQRMLLYIYTATLQDLQWDNACNLYVAADKYEILSLKNECSFFLKDNLSEDNCCDLLILADTHQDEDLKSAVHDYILNHKHIFHTNQWELFMKTNLELAADLMYLKCKK</sequence>
<keyword evidence="4" id="KW-1185">Reference proteome</keyword>
<dbReference type="Pfam" id="PF00651">
    <property type="entry name" value="BTB"/>
    <property type="match status" value="1"/>
</dbReference>
<gene>
    <name evidence="3" type="primary">NCL1_49958</name>
    <name evidence="3" type="ORF">TNCT_329781</name>
</gene>
<name>A0A8X6I5P1_TRICU</name>
<dbReference type="OrthoDB" id="6359816at2759"/>
<dbReference type="CDD" id="cd18186">
    <property type="entry name" value="BTB_POZ_ZBTB_KLHL-like"/>
    <property type="match status" value="1"/>
</dbReference>
<dbReference type="Gene3D" id="3.30.710.10">
    <property type="entry name" value="Potassium Channel Kv1.1, Chain A"/>
    <property type="match status" value="1"/>
</dbReference>
<dbReference type="Proteomes" id="UP000887116">
    <property type="component" value="Unassembled WGS sequence"/>
</dbReference>
<comment type="caution">
    <text evidence="3">The sequence shown here is derived from an EMBL/GenBank/DDBJ whole genome shotgun (WGS) entry which is preliminary data.</text>
</comment>
<dbReference type="PROSITE" id="PS50144">
    <property type="entry name" value="MATH"/>
    <property type="match status" value="1"/>
</dbReference>
<dbReference type="InterPro" id="IPR002083">
    <property type="entry name" value="MATH/TRAF_dom"/>
</dbReference>
<dbReference type="Gene3D" id="2.60.210.10">
    <property type="entry name" value="Apoptosis, Tumor Necrosis Factor Receptor Associated Protein 2, Chain A"/>
    <property type="match status" value="1"/>
</dbReference>
<dbReference type="InterPro" id="IPR000210">
    <property type="entry name" value="BTB/POZ_dom"/>
</dbReference>
<dbReference type="SUPFAM" id="SSF49599">
    <property type="entry name" value="TRAF domain-like"/>
    <property type="match status" value="1"/>
</dbReference>
<dbReference type="Gene3D" id="1.25.40.420">
    <property type="match status" value="1"/>
</dbReference>
<reference evidence="3" key="1">
    <citation type="submission" date="2020-07" db="EMBL/GenBank/DDBJ databases">
        <title>Multicomponent nature underlies the extraordinary mechanical properties of spider dragline silk.</title>
        <authorList>
            <person name="Kono N."/>
            <person name="Nakamura H."/>
            <person name="Mori M."/>
            <person name="Yoshida Y."/>
            <person name="Ohtoshi R."/>
            <person name="Malay A.D."/>
            <person name="Moran D.A.P."/>
            <person name="Tomita M."/>
            <person name="Numata K."/>
            <person name="Arakawa K."/>
        </authorList>
    </citation>
    <scope>NUCLEOTIDE SEQUENCE</scope>
</reference>
<dbReference type="GO" id="GO:0030163">
    <property type="term" value="P:protein catabolic process"/>
    <property type="evidence" value="ECO:0007669"/>
    <property type="project" value="UniProtKB-ARBA"/>
</dbReference>
<evidence type="ECO:0000259" key="2">
    <source>
        <dbReference type="PROSITE" id="PS50144"/>
    </source>
</evidence>
<dbReference type="EMBL" id="BMAO01030937">
    <property type="protein sequence ID" value="GFQ71295.1"/>
    <property type="molecule type" value="Genomic_DNA"/>
</dbReference>